<dbReference type="AlphaFoldDB" id="A0A6C0KL28"/>
<proteinExistence type="predicted"/>
<feature type="transmembrane region" description="Helical" evidence="1">
    <location>
        <begin position="7"/>
        <end position="27"/>
    </location>
</feature>
<protein>
    <submittedName>
        <fullName evidence="2">Uncharacterized protein</fullName>
    </submittedName>
</protein>
<organism evidence="2">
    <name type="scientific">viral metagenome</name>
    <dbReference type="NCBI Taxonomy" id="1070528"/>
    <lineage>
        <taxon>unclassified sequences</taxon>
        <taxon>metagenomes</taxon>
        <taxon>organismal metagenomes</taxon>
    </lineage>
</organism>
<keyword evidence="1" id="KW-1133">Transmembrane helix</keyword>
<keyword evidence="1" id="KW-0472">Membrane</keyword>
<evidence type="ECO:0000313" key="2">
    <source>
        <dbReference type="EMBL" id="QHU17034.1"/>
    </source>
</evidence>
<dbReference type="EMBL" id="MN740898">
    <property type="protein sequence ID" value="QHU17034.1"/>
    <property type="molecule type" value="Genomic_DNA"/>
</dbReference>
<reference evidence="2" key="1">
    <citation type="journal article" date="2020" name="Nature">
        <title>Giant virus diversity and host interactions through global metagenomics.</title>
        <authorList>
            <person name="Schulz F."/>
            <person name="Roux S."/>
            <person name="Paez-Espino D."/>
            <person name="Jungbluth S."/>
            <person name="Walsh D.A."/>
            <person name="Denef V.J."/>
            <person name="McMahon K.D."/>
            <person name="Konstantinidis K.T."/>
            <person name="Eloe-Fadrosh E.A."/>
            <person name="Kyrpides N.C."/>
            <person name="Woyke T."/>
        </authorList>
    </citation>
    <scope>NUCLEOTIDE SEQUENCE</scope>
    <source>
        <strain evidence="2">GVMAG-S-3300012000-57</strain>
    </source>
</reference>
<name>A0A6C0KL28_9ZZZZ</name>
<sequence length="130" mass="13926">MDSFQKIVLAIATVILILILTIIGVMLTKYKNKVVYPPVANTCPDYWKISADGLSCSIPSSSAVNAGNIYKSDGSLAISSADTYGYDSTNNTINFTDGGWSTSKSAVCAQKDWAGTYNVIWDGVSNYNSC</sequence>
<accession>A0A6C0KL28</accession>
<keyword evidence="1" id="KW-0812">Transmembrane</keyword>
<evidence type="ECO:0000256" key="1">
    <source>
        <dbReference type="SAM" id="Phobius"/>
    </source>
</evidence>